<organism evidence="1 2">
    <name type="scientific">Burkholderia contaminans LMG 23361</name>
    <dbReference type="NCBI Taxonomy" id="1334628"/>
    <lineage>
        <taxon>Bacteria</taxon>
        <taxon>Pseudomonadati</taxon>
        <taxon>Pseudomonadota</taxon>
        <taxon>Betaproteobacteria</taxon>
        <taxon>Burkholderiales</taxon>
        <taxon>Burkholderiaceae</taxon>
        <taxon>Burkholderia</taxon>
        <taxon>Burkholderia cepacia complex</taxon>
    </lineage>
</organism>
<dbReference type="AlphaFoldDB" id="A0ABD4AUJ1"/>
<evidence type="ECO:0000313" key="1">
    <source>
        <dbReference type="EMBL" id="KKL40993.1"/>
    </source>
</evidence>
<evidence type="ECO:0000313" key="2">
    <source>
        <dbReference type="Proteomes" id="UP000034400"/>
    </source>
</evidence>
<sequence length="118" mass="13259">MFSTVMMHLQAQLCSRSDDDPLDLEAIAGIYAFIGAPRPWDTTVRDGCEPSRTIQLFDNLLYVLLWKKVRDIASRVERRRIQARIVSGNGLNALCCGFRQLANGCFGSEISTCDVNFQ</sequence>
<name>A0ABD4AUJ1_9BURK</name>
<gene>
    <name evidence="1" type="ORF">WR31_17805</name>
</gene>
<comment type="caution">
    <text evidence="1">The sequence shown here is derived from an EMBL/GenBank/DDBJ whole genome shotgun (WGS) entry which is preliminary data.</text>
</comment>
<dbReference type="Proteomes" id="UP000034400">
    <property type="component" value="Unassembled WGS sequence"/>
</dbReference>
<dbReference type="EMBL" id="LASD01000007">
    <property type="protein sequence ID" value="KKL40993.1"/>
    <property type="molecule type" value="Genomic_DNA"/>
</dbReference>
<dbReference type="PROSITE" id="PS00387">
    <property type="entry name" value="PPASE"/>
    <property type="match status" value="1"/>
</dbReference>
<reference evidence="1 2" key="1">
    <citation type="submission" date="2015-03" db="EMBL/GenBank/DDBJ databases">
        <title>Draft genome sequences of the Burkholderia contaminans strains LMG 23361 and FFH2055 and Burkholderia cenocepacia K56-2.</title>
        <authorList>
            <person name="Bloodworth R.A."/>
            <person name="Selin C."/>
            <person name="Lopez De Volder M.A."/>
            <person name="Degrossi J."/>
            <person name="Drevinek P."/>
            <person name="Galanternik L."/>
            <person name="Cardona S.T."/>
        </authorList>
    </citation>
    <scope>NUCLEOTIDE SEQUENCE [LARGE SCALE GENOMIC DNA]</scope>
    <source>
        <strain evidence="1 2">LMG 23361</strain>
    </source>
</reference>
<proteinExistence type="predicted"/>
<protein>
    <submittedName>
        <fullName evidence="1">Uncharacterized protein</fullName>
    </submittedName>
</protein>
<accession>A0ABD4AUJ1</accession>